<dbReference type="InterPro" id="IPR003591">
    <property type="entry name" value="Leu-rich_rpt_typical-subtyp"/>
</dbReference>
<keyword evidence="5" id="KW-1185">Reference proteome</keyword>
<dbReference type="RefSeq" id="WP_237381636.1">
    <property type="nucleotide sequence ID" value="NZ_CP071793.1"/>
</dbReference>
<dbReference type="Pfam" id="PF13516">
    <property type="entry name" value="LRR_6"/>
    <property type="match status" value="1"/>
</dbReference>
<dbReference type="PANTHER" id="PTHR46652">
    <property type="entry name" value="LEUCINE-RICH REPEAT AND IQ DOMAIN-CONTAINING PROTEIN 1-RELATED"/>
    <property type="match status" value="1"/>
</dbReference>
<reference evidence="4" key="1">
    <citation type="submission" date="2021-03" db="EMBL/GenBank/DDBJ databases">
        <title>Acanthopleuribacteraceae sp. M133.</title>
        <authorList>
            <person name="Wang G."/>
        </authorList>
    </citation>
    <scope>NUCLEOTIDE SEQUENCE</scope>
    <source>
        <strain evidence="4">M133</strain>
    </source>
</reference>
<dbReference type="SUPFAM" id="SSF52075">
    <property type="entry name" value="Outer arm dynein light chain 1"/>
    <property type="match status" value="1"/>
</dbReference>
<dbReference type="Pfam" id="PF12799">
    <property type="entry name" value="LRR_4"/>
    <property type="match status" value="1"/>
</dbReference>
<dbReference type="InterPro" id="IPR001611">
    <property type="entry name" value="Leu-rich_rpt"/>
</dbReference>
<dbReference type="SMART" id="SM00365">
    <property type="entry name" value="LRR_SD22"/>
    <property type="match status" value="4"/>
</dbReference>
<dbReference type="PROSITE" id="PS51450">
    <property type="entry name" value="LRR"/>
    <property type="match status" value="4"/>
</dbReference>
<proteinExistence type="predicted"/>
<evidence type="ECO:0000256" key="3">
    <source>
        <dbReference type="SAM" id="SignalP"/>
    </source>
</evidence>
<evidence type="ECO:0000256" key="1">
    <source>
        <dbReference type="ARBA" id="ARBA00022614"/>
    </source>
</evidence>
<feature type="chain" id="PRO_5035154623" evidence="3">
    <location>
        <begin position="17"/>
        <end position="592"/>
    </location>
</feature>
<dbReference type="PANTHER" id="PTHR46652:SF3">
    <property type="entry name" value="LEUCINE-RICH REPEAT-CONTAINING PROTEIN 9"/>
    <property type="match status" value="1"/>
</dbReference>
<protein>
    <submittedName>
        <fullName evidence="4">Leucine-rich repeat domain-containing protein</fullName>
    </submittedName>
</protein>
<evidence type="ECO:0000256" key="2">
    <source>
        <dbReference type="ARBA" id="ARBA00022737"/>
    </source>
</evidence>
<dbReference type="Proteomes" id="UP000663929">
    <property type="component" value="Chromosome"/>
</dbReference>
<dbReference type="CDD" id="cd11304">
    <property type="entry name" value="Cadherin_repeat"/>
    <property type="match status" value="1"/>
</dbReference>
<organism evidence="4 5">
    <name type="scientific">Sulfidibacter corallicola</name>
    <dbReference type="NCBI Taxonomy" id="2818388"/>
    <lineage>
        <taxon>Bacteria</taxon>
        <taxon>Pseudomonadati</taxon>
        <taxon>Acidobacteriota</taxon>
        <taxon>Holophagae</taxon>
        <taxon>Acanthopleuribacterales</taxon>
        <taxon>Acanthopleuribacteraceae</taxon>
        <taxon>Sulfidibacter</taxon>
    </lineage>
</organism>
<keyword evidence="3" id="KW-0732">Signal</keyword>
<dbReference type="Gene3D" id="3.80.10.10">
    <property type="entry name" value="Ribonuclease Inhibitor"/>
    <property type="match status" value="1"/>
</dbReference>
<accession>A0A8A4TNG6</accession>
<keyword evidence="1" id="KW-0433">Leucine-rich repeat</keyword>
<dbReference type="SMART" id="SM00369">
    <property type="entry name" value="LRR_TYP"/>
    <property type="match status" value="4"/>
</dbReference>
<evidence type="ECO:0000313" key="5">
    <source>
        <dbReference type="Proteomes" id="UP000663929"/>
    </source>
</evidence>
<keyword evidence="2" id="KW-0677">Repeat</keyword>
<dbReference type="AlphaFoldDB" id="A0A8A4TNG6"/>
<dbReference type="InterPro" id="IPR050836">
    <property type="entry name" value="SDS22/Internalin_LRR"/>
</dbReference>
<dbReference type="KEGG" id="scor:J3U87_03475"/>
<gene>
    <name evidence="4" type="ORF">J3U87_03475</name>
</gene>
<sequence>MRKAWLILFLSVAAYAQPVIFDGQTRVASSAAVAGDLVGAALFAANSPENWSIVQEVNPVIPGIDLNERFFDINTGGNVVVSKPLFPFFNSARDELLVTLTVRAYNDDGFDENDVTIIIAHSNPIVLPGQVREIPIDLVPGSPVGSPILAAGVPDYFTIVGGNDDGLFAINNAGQISTLVWLDTFDFGARDVVELTLQIVAGNEAGLSAAVDVVIRINRFETGRCGDIVANQTRFVSAAANPPTTVGDPIETHDLASIWIDSAQIMTGGGGDISSAFTVDDSGNFGQIEVARPLRNFVDTEAVTLVNLTLRAFVDINDPNQEGCTEQITETVAIYVLPGDAGVDCNEDPDSQDCAGSGTDFSSFIPDNSLVDCIRESLGLVGSQPITADLVVGLTHLDCFCRESTSVGDPGIFDLSGLQYFTELTFLNLANNFITDLRPLNGLTKLTHLNLSGNTVTDIDSGSPLDSMTQLTYLDLSDNQITGMTALSTLGSLSFLSLRDNRICEIASLAANTGIGEGDTIHLEGNHLVTVADNENIGIIQSRNPTLLTFFPQTDNCPTDNFRPVAPYTWPEFTVLELTDLISGRLLPACPQ</sequence>
<dbReference type="EMBL" id="CP071793">
    <property type="protein sequence ID" value="QTD51506.1"/>
    <property type="molecule type" value="Genomic_DNA"/>
</dbReference>
<evidence type="ECO:0000313" key="4">
    <source>
        <dbReference type="EMBL" id="QTD51506.1"/>
    </source>
</evidence>
<dbReference type="InterPro" id="IPR032675">
    <property type="entry name" value="LRR_dom_sf"/>
</dbReference>
<feature type="signal peptide" evidence="3">
    <location>
        <begin position="1"/>
        <end position="16"/>
    </location>
</feature>
<dbReference type="InterPro" id="IPR025875">
    <property type="entry name" value="Leu-rich_rpt_4"/>
</dbReference>
<name>A0A8A4TNG6_SULCO</name>